<dbReference type="InterPro" id="IPR007271">
    <property type="entry name" value="Nuc_sug_transpt"/>
</dbReference>
<comment type="caution">
    <text evidence="8">The sequence shown here is derived from an EMBL/GenBank/DDBJ whole genome shotgun (WGS) entry which is preliminary data.</text>
</comment>
<feature type="transmembrane region" description="Helical" evidence="7">
    <location>
        <begin position="321"/>
        <end position="338"/>
    </location>
</feature>
<feature type="transmembrane region" description="Helical" evidence="7">
    <location>
        <begin position="12"/>
        <end position="32"/>
    </location>
</feature>
<sequence>MNLNKTLFMKYGTLILITLQTTVLVLTLRYSRKTSSPNEAYINSTAVLLSEFVKFFICIVVIIYSESIGGLYYILKDEIFGKPKEFSKILVPAFLYTVQNNLLFLALTNLDAATYQVTYQFKIITTALFSRLILHKDLSSRQWFSLFLLMFGVIFVQWPNDNRQRSSSSIQMNENRLIGLFAIIISSLSSGFSGVYFEKLIKISKAQSLWIRNLQLALLSCMFSSFTIILNDLDEMNIKGFFYVSIIVIHLINGLIILNQSMKGYNSLTFMVIGLQAFGGICVSLVMKYADNILKGFATTISIILSSLCSHFIFNDFSPSLNFLIGASLVVLSTMMYSF</sequence>
<evidence type="ECO:0000256" key="5">
    <source>
        <dbReference type="ARBA" id="ARBA00022989"/>
    </source>
</evidence>
<comment type="similarity">
    <text evidence="2">Belongs to the nucleotide-sugar transporter family. SLC35A subfamily.</text>
</comment>
<keyword evidence="4 7" id="KW-0812">Transmembrane</keyword>
<proteinExistence type="inferred from homology"/>
<feature type="transmembrane region" description="Helical" evidence="7">
    <location>
        <begin position="178"/>
        <end position="197"/>
    </location>
</feature>
<comment type="subcellular location">
    <subcellularLocation>
        <location evidence="1">Membrane</location>
        <topology evidence="1">Multi-pass membrane protein</topology>
    </subcellularLocation>
</comment>
<dbReference type="EMBL" id="NJHN03000099">
    <property type="protein sequence ID" value="KAH9415306.1"/>
    <property type="molecule type" value="Genomic_DNA"/>
</dbReference>
<dbReference type="SUPFAM" id="SSF103481">
    <property type="entry name" value="Multidrug resistance efflux transporter EmrE"/>
    <property type="match status" value="1"/>
</dbReference>
<feature type="transmembrane region" description="Helical" evidence="7">
    <location>
        <begin position="86"/>
        <end position="107"/>
    </location>
</feature>
<evidence type="ECO:0000256" key="7">
    <source>
        <dbReference type="SAM" id="Phobius"/>
    </source>
</evidence>
<feature type="transmembrane region" description="Helical" evidence="7">
    <location>
        <begin position="209"/>
        <end position="229"/>
    </location>
</feature>
<keyword evidence="3" id="KW-0813">Transport</keyword>
<evidence type="ECO:0000313" key="9">
    <source>
        <dbReference type="Proteomes" id="UP000887458"/>
    </source>
</evidence>
<feature type="transmembrane region" description="Helical" evidence="7">
    <location>
        <begin position="52"/>
        <end position="74"/>
    </location>
</feature>
<accession>A0ABQ8IYB9</accession>
<dbReference type="PANTHER" id="PTHR10231">
    <property type="entry name" value="NUCLEOTIDE-SUGAR TRANSMEMBRANE TRANSPORTER"/>
    <property type="match status" value="1"/>
</dbReference>
<dbReference type="NCBIfam" id="TIGR00803">
    <property type="entry name" value="nst"/>
    <property type="match status" value="1"/>
</dbReference>
<evidence type="ECO:0000256" key="4">
    <source>
        <dbReference type="ARBA" id="ARBA00022692"/>
    </source>
</evidence>
<dbReference type="Proteomes" id="UP000887458">
    <property type="component" value="Unassembled WGS sequence"/>
</dbReference>
<evidence type="ECO:0000256" key="6">
    <source>
        <dbReference type="ARBA" id="ARBA00023136"/>
    </source>
</evidence>
<gene>
    <name evidence="8" type="ORF">DERP_006400</name>
</gene>
<dbReference type="Gene3D" id="1.10.3730.20">
    <property type="match status" value="1"/>
</dbReference>
<feature type="transmembrane region" description="Helical" evidence="7">
    <location>
        <begin position="141"/>
        <end position="158"/>
    </location>
</feature>
<evidence type="ECO:0008006" key="10">
    <source>
        <dbReference type="Google" id="ProtNLM"/>
    </source>
</evidence>
<feature type="transmembrane region" description="Helical" evidence="7">
    <location>
        <begin position="241"/>
        <end position="258"/>
    </location>
</feature>
<dbReference type="PIRSF" id="PIRSF005799">
    <property type="entry name" value="UDP-gal_transpt"/>
    <property type="match status" value="1"/>
</dbReference>
<name>A0ABQ8IYB9_DERPT</name>
<feature type="transmembrane region" description="Helical" evidence="7">
    <location>
        <begin position="293"/>
        <end position="314"/>
    </location>
</feature>
<feature type="transmembrane region" description="Helical" evidence="7">
    <location>
        <begin position="113"/>
        <end position="134"/>
    </location>
</feature>
<evidence type="ECO:0000256" key="2">
    <source>
        <dbReference type="ARBA" id="ARBA00009976"/>
    </source>
</evidence>
<evidence type="ECO:0000313" key="8">
    <source>
        <dbReference type="EMBL" id="KAH9415306.1"/>
    </source>
</evidence>
<evidence type="ECO:0000256" key="1">
    <source>
        <dbReference type="ARBA" id="ARBA00004141"/>
    </source>
</evidence>
<protein>
    <recommendedName>
        <fullName evidence="10">UDP-N-acetylglucosamine transporter-like</fullName>
    </recommendedName>
</protein>
<reference evidence="8 9" key="1">
    <citation type="journal article" date="2018" name="J. Allergy Clin. Immunol.">
        <title>High-quality assembly of Dermatophagoides pteronyssinus genome and transcriptome reveals a wide range of novel allergens.</title>
        <authorList>
            <person name="Liu X.Y."/>
            <person name="Yang K.Y."/>
            <person name="Wang M.Q."/>
            <person name="Kwok J.S."/>
            <person name="Zeng X."/>
            <person name="Yang Z."/>
            <person name="Xiao X.J."/>
            <person name="Lau C.P."/>
            <person name="Li Y."/>
            <person name="Huang Z.M."/>
            <person name="Ba J.G."/>
            <person name="Yim A.K."/>
            <person name="Ouyang C.Y."/>
            <person name="Ngai S.M."/>
            <person name="Chan T.F."/>
            <person name="Leung E.L."/>
            <person name="Liu L."/>
            <person name="Liu Z.G."/>
            <person name="Tsui S.K."/>
        </authorList>
    </citation>
    <scope>NUCLEOTIDE SEQUENCE [LARGE SCALE GENOMIC DNA]</scope>
    <source>
        <strain evidence="8">Derp</strain>
    </source>
</reference>
<evidence type="ECO:0000256" key="3">
    <source>
        <dbReference type="ARBA" id="ARBA00022597"/>
    </source>
</evidence>
<reference evidence="8 9" key="2">
    <citation type="journal article" date="2022" name="Mol. Biol. Evol.">
        <title>Comparative Genomics Reveals Insights into the Divergent Evolution of Astigmatic Mites and Household Pest Adaptations.</title>
        <authorList>
            <person name="Xiong Q."/>
            <person name="Wan A.T."/>
            <person name="Liu X."/>
            <person name="Fung C.S."/>
            <person name="Xiao X."/>
            <person name="Malainual N."/>
            <person name="Hou J."/>
            <person name="Wang L."/>
            <person name="Wang M."/>
            <person name="Yang K.Y."/>
            <person name="Cui Y."/>
            <person name="Leung E.L."/>
            <person name="Nong W."/>
            <person name="Shin S.K."/>
            <person name="Au S.W."/>
            <person name="Jeong K.Y."/>
            <person name="Chew F.T."/>
            <person name="Hui J.H."/>
            <person name="Leung T.F."/>
            <person name="Tungtrongchitr A."/>
            <person name="Zhong N."/>
            <person name="Liu Z."/>
            <person name="Tsui S.K."/>
        </authorList>
    </citation>
    <scope>NUCLEOTIDE SEQUENCE [LARGE SCALE GENOMIC DNA]</scope>
    <source>
        <strain evidence="8">Derp</strain>
    </source>
</reference>
<keyword evidence="6 7" id="KW-0472">Membrane</keyword>
<keyword evidence="9" id="KW-1185">Reference proteome</keyword>
<dbReference type="Pfam" id="PF04142">
    <property type="entry name" value="Nuc_sug_transp"/>
    <property type="match status" value="1"/>
</dbReference>
<dbReference type="InterPro" id="IPR037185">
    <property type="entry name" value="EmrE-like"/>
</dbReference>
<keyword evidence="5 7" id="KW-1133">Transmembrane helix</keyword>
<keyword evidence="3" id="KW-0762">Sugar transport</keyword>
<organism evidence="8 9">
    <name type="scientific">Dermatophagoides pteronyssinus</name>
    <name type="common">European house dust mite</name>
    <dbReference type="NCBI Taxonomy" id="6956"/>
    <lineage>
        <taxon>Eukaryota</taxon>
        <taxon>Metazoa</taxon>
        <taxon>Ecdysozoa</taxon>
        <taxon>Arthropoda</taxon>
        <taxon>Chelicerata</taxon>
        <taxon>Arachnida</taxon>
        <taxon>Acari</taxon>
        <taxon>Acariformes</taxon>
        <taxon>Sarcoptiformes</taxon>
        <taxon>Astigmata</taxon>
        <taxon>Psoroptidia</taxon>
        <taxon>Analgoidea</taxon>
        <taxon>Pyroglyphidae</taxon>
        <taxon>Dermatophagoidinae</taxon>
        <taxon>Dermatophagoides</taxon>
    </lineage>
</organism>
<feature type="transmembrane region" description="Helical" evidence="7">
    <location>
        <begin position="265"/>
        <end position="287"/>
    </location>
</feature>